<proteinExistence type="predicted"/>
<dbReference type="Proteomes" id="UP000887579">
    <property type="component" value="Unplaced"/>
</dbReference>
<protein>
    <submittedName>
        <fullName evidence="2">E3 ubiquitin protein ligase</fullName>
    </submittedName>
</protein>
<evidence type="ECO:0000313" key="2">
    <source>
        <dbReference type="WBParaSite" id="ES5_v2.g13785.t1"/>
    </source>
</evidence>
<accession>A0AC34F9L6</accession>
<dbReference type="WBParaSite" id="ES5_v2.g13785.t1">
    <property type="protein sequence ID" value="ES5_v2.g13785.t1"/>
    <property type="gene ID" value="ES5_v2.g13785"/>
</dbReference>
<name>A0AC34F9L6_9BILA</name>
<organism evidence="1 2">
    <name type="scientific">Panagrolaimus sp. ES5</name>
    <dbReference type="NCBI Taxonomy" id="591445"/>
    <lineage>
        <taxon>Eukaryota</taxon>
        <taxon>Metazoa</taxon>
        <taxon>Ecdysozoa</taxon>
        <taxon>Nematoda</taxon>
        <taxon>Chromadorea</taxon>
        <taxon>Rhabditida</taxon>
        <taxon>Tylenchina</taxon>
        <taxon>Panagrolaimomorpha</taxon>
        <taxon>Panagrolaimoidea</taxon>
        <taxon>Panagrolaimidae</taxon>
        <taxon>Panagrolaimus</taxon>
    </lineage>
</organism>
<sequence>MPPKKTPVKKGPPLVYHSHQLMSLNGVDEMQEKYTYNAAVKMEERHDQIITFDIERLNERLEHIQSSEMIAKGAANKLIQAITSLNDNELLEKVVIKKNSNLPRKFCVYKDFADNAKLAQNFQKCFNESQKFLADYWMSSDMLIILSTNIAYAIFRHFNNAEVVRIPKPNLAGSSEITDINFDYELLKPAVNSMIHFCLNLWTTRKTFCQEILTNFEAERLKLCDLATRVTLHRRRKQLKNAKAYLAERASTSNTDAVELYKLASNLCRSDSQKTVRISSVEIANLQENTVKGREACEAARKAIDTTFLENKDAIVRNEKYKWFERERIIRSATLKSAIYVNITSTIHKLRRDKIYWKLIPPFPGAQQEAKLIHHNTMMARAATSQASKIERKKSRSPKLRLDKSKKAERSPYSVDRNRRETSERRSVRGSDNDSRDKRSRHERDSERRSRHSSPDEKYRKRKKAKEGSPDSKHYSDRDRRERKKDDKDIKNISSSSSSTKRRKTDSSPKSSTNRNKDDSQQSLKPCDMPINISSEFEAESITDDSDNESPFTTLNVPKSVLLADFKEYVHPKEMIISVENIPKGLLESLKHIILPENLKRPIYFPLTLKHYIQYCRNEQENLLVNFASIDYLDYRVYPAEIVRQIYHNIKNGETAFNELIRARKAEYQMTKAKSSSAIGFSILINGCTQQINNLYKQEQQELICIADQAKLENAYKYNAESVKYLQELKSHLQDYCSSVGVMENKHNTIKDGIKKWNGILTDRTKVAEKRTEIISKNKEKLTTNIEEKRKRLAELKQQSQKLAEDHIKSTVKAHEATINLAKVKMRYNRLLDTVGKAEGAGSKIDVISEHLFKHYKELLSCPTCKVNPKNCALTKCYHLFCEDCVMKLFKSRNRKCPECNARVGANDYHRVYF</sequence>
<evidence type="ECO:0000313" key="1">
    <source>
        <dbReference type="Proteomes" id="UP000887579"/>
    </source>
</evidence>
<reference evidence="2" key="1">
    <citation type="submission" date="2022-11" db="UniProtKB">
        <authorList>
            <consortium name="WormBaseParasite"/>
        </authorList>
    </citation>
    <scope>IDENTIFICATION</scope>
</reference>